<proteinExistence type="predicted"/>
<reference evidence="3 4" key="1">
    <citation type="submission" date="2024-09" db="EMBL/GenBank/DDBJ databases">
        <authorList>
            <person name="Pan X."/>
        </authorList>
    </citation>
    <scope>NUCLEOTIDE SEQUENCE [LARGE SCALE GENOMIC DNA]</scope>
    <source>
        <strain evidence="3 4">B2969</strain>
    </source>
</reference>
<comment type="caution">
    <text evidence="3">The sequence shown here is derived from an EMBL/GenBank/DDBJ whole genome shotgun (WGS) entry which is preliminary data.</text>
</comment>
<dbReference type="Pfam" id="PF13411">
    <property type="entry name" value="MerR_1"/>
    <property type="match status" value="1"/>
</dbReference>
<gene>
    <name evidence="3" type="ORF">ACH3VR_11355</name>
</gene>
<dbReference type="PANTHER" id="PTHR30204">
    <property type="entry name" value="REDOX-CYCLING DRUG-SENSING TRANSCRIPTIONAL ACTIVATOR SOXR"/>
    <property type="match status" value="1"/>
</dbReference>
<dbReference type="PROSITE" id="PS00552">
    <property type="entry name" value="HTH_MERR_1"/>
    <property type="match status" value="1"/>
</dbReference>
<dbReference type="InterPro" id="IPR047057">
    <property type="entry name" value="MerR_fam"/>
</dbReference>
<organism evidence="3 4">
    <name type="scientific">Microbacterium alkaliflavum</name>
    <dbReference type="NCBI Taxonomy" id="3248839"/>
    <lineage>
        <taxon>Bacteria</taxon>
        <taxon>Bacillati</taxon>
        <taxon>Actinomycetota</taxon>
        <taxon>Actinomycetes</taxon>
        <taxon>Micrococcales</taxon>
        <taxon>Microbacteriaceae</taxon>
        <taxon>Microbacterium</taxon>
    </lineage>
</organism>
<dbReference type="InterPro" id="IPR000551">
    <property type="entry name" value="MerR-type_HTH_dom"/>
</dbReference>
<evidence type="ECO:0000313" key="4">
    <source>
        <dbReference type="Proteomes" id="UP001610861"/>
    </source>
</evidence>
<dbReference type="Proteomes" id="UP001610861">
    <property type="component" value="Unassembled WGS sequence"/>
</dbReference>
<dbReference type="SMART" id="SM00422">
    <property type="entry name" value="HTH_MERR"/>
    <property type="match status" value="1"/>
</dbReference>
<protein>
    <submittedName>
        <fullName evidence="3">MerR family transcriptional regulator</fullName>
    </submittedName>
</protein>
<keyword evidence="1" id="KW-0238">DNA-binding</keyword>
<name>A0ABW7Q7X5_9MICO</name>
<accession>A0ABW7Q7X5</accession>
<evidence type="ECO:0000256" key="1">
    <source>
        <dbReference type="ARBA" id="ARBA00023125"/>
    </source>
</evidence>
<dbReference type="CDD" id="cd01109">
    <property type="entry name" value="HTH_YyaN"/>
    <property type="match status" value="1"/>
</dbReference>
<dbReference type="Gene3D" id="1.10.1660.10">
    <property type="match status" value="1"/>
</dbReference>
<feature type="domain" description="HTH merR-type" evidence="2">
    <location>
        <begin position="9"/>
        <end position="77"/>
    </location>
</feature>
<dbReference type="PROSITE" id="PS50937">
    <property type="entry name" value="HTH_MERR_2"/>
    <property type="match status" value="1"/>
</dbReference>
<dbReference type="EMBL" id="JBIQWL010000003">
    <property type="protein sequence ID" value="MFH8250954.1"/>
    <property type="molecule type" value="Genomic_DNA"/>
</dbReference>
<keyword evidence="4" id="KW-1185">Reference proteome</keyword>
<dbReference type="PANTHER" id="PTHR30204:SF98">
    <property type="entry name" value="HTH-TYPE TRANSCRIPTIONAL REGULATOR ADHR"/>
    <property type="match status" value="1"/>
</dbReference>
<dbReference type="InterPro" id="IPR009061">
    <property type="entry name" value="DNA-bd_dom_put_sf"/>
</dbReference>
<dbReference type="RefSeq" id="WP_397556402.1">
    <property type="nucleotide sequence ID" value="NZ_JBIQWL010000003.1"/>
</dbReference>
<sequence>MTLLHEGVSISEAAAATGLSTHTLRYYERAGLMLEPVDRASSTHRRFSDADIAWVQFLTRLRSTGMPIATIREYTELVRQGDATVGARRELLVRHRIAVLAQLDDITGSLAAIDIKIALYEQLHKKESENA</sequence>
<dbReference type="SUPFAM" id="SSF46955">
    <property type="entry name" value="Putative DNA-binding domain"/>
    <property type="match status" value="1"/>
</dbReference>
<evidence type="ECO:0000313" key="3">
    <source>
        <dbReference type="EMBL" id="MFH8250954.1"/>
    </source>
</evidence>
<evidence type="ECO:0000259" key="2">
    <source>
        <dbReference type="PROSITE" id="PS50937"/>
    </source>
</evidence>